<evidence type="ECO:0000313" key="1">
    <source>
        <dbReference type="EMBL" id="CAG8614594.1"/>
    </source>
</evidence>
<name>A0ACA9MZA6_9GLOM</name>
<comment type="caution">
    <text evidence="1">The sequence shown here is derived from an EMBL/GenBank/DDBJ whole genome shotgun (WGS) entry which is preliminary data.</text>
</comment>
<proteinExistence type="predicted"/>
<organism evidence="1 2">
    <name type="scientific">Scutellospora calospora</name>
    <dbReference type="NCBI Taxonomy" id="85575"/>
    <lineage>
        <taxon>Eukaryota</taxon>
        <taxon>Fungi</taxon>
        <taxon>Fungi incertae sedis</taxon>
        <taxon>Mucoromycota</taxon>
        <taxon>Glomeromycotina</taxon>
        <taxon>Glomeromycetes</taxon>
        <taxon>Diversisporales</taxon>
        <taxon>Gigasporaceae</taxon>
        <taxon>Scutellospora</taxon>
    </lineage>
</organism>
<feature type="non-terminal residue" evidence="1">
    <location>
        <position position="1"/>
    </location>
</feature>
<reference evidence="1" key="1">
    <citation type="submission" date="2021-06" db="EMBL/GenBank/DDBJ databases">
        <authorList>
            <person name="Kallberg Y."/>
            <person name="Tangrot J."/>
            <person name="Rosling A."/>
        </authorList>
    </citation>
    <scope>NUCLEOTIDE SEQUENCE</scope>
    <source>
        <strain evidence="1">AU212A</strain>
    </source>
</reference>
<evidence type="ECO:0000313" key="2">
    <source>
        <dbReference type="Proteomes" id="UP000789860"/>
    </source>
</evidence>
<keyword evidence="2" id="KW-1185">Reference proteome</keyword>
<dbReference type="EMBL" id="CAJVPM010016537">
    <property type="protein sequence ID" value="CAG8614594.1"/>
    <property type="molecule type" value="Genomic_DNA"/>
</dbReference>
<gene>
    <name evidence="1" type="ORF">SCALOS_LOCUS7421</name>
</gene>
<protein>
    <submittedName>
        <fullName evidence="1">11084_t:CDS:1</fullName>
    </submittedName>
</protein>
<feature type="non-terminal residue" evidence="1">
    <location>
        <position position="349"/>
    </location>
</feature>
<sequence length="349" mass="40433">IIKNEKKKKDKKDKNKEVKKGTKAVDFYEFIKNLDLPTNELYFLLLDNSPIHYTTKELEELSLSMEELTQQKNIVLKYFPTYAPMLNPVELCVGFIKAPEAYQLRLSASNVPKISGLSEIMLLGVTANSILGNTEQERKLRIKFVVHVCAFYELILEVSMDLESFEKIILPRLNNKYPADYQKLKTILSKTRDLYKELIKPIEENSSRDEMCESCSSELETQIKPLQVDEIEGRRIMNKFEEAEVKEIGKIINKLSDDEREVEIDETYVGERKGNVIVEKVPNVEQKTLEPIIRTYIEEGSNVYTDEKKQYANGKASTNSAENFNSCLKRGIYGTYHWVKKKNVQRYAN</sequence>
<dbReference type="Proteomes" id="UP000789860">
    <property type="component" value="Unassembled WGS sequence"/>
</dbReference>
<accession>A0ACA9MZA6</accession>